<organism evidence="5">
    <name type="scientific">Rhododendron williamsianum</name>
    <dbReference type="NCBI Taxonomy" id="262921"/>
    <lineage>
        <taxon>Eukaryota</taxon>
        <taxon>Viridiplantae</taxon>
        <taxon>Streptophyta</taxon>
        <taxon>Embryophyta</taxon>
        <taxon>Tracheophyta</taxon>
        <taxon>Spermatophyta</taxon>
        <taxon>Magnoliopsida</taxon>
        <taxon>eudicotyledons</taxon>
        <taxon>Gunneridae</taxon>
        <taxon>Pentapetalae</taxon>
        <taxon>asterids</taxon>
        <taxon>Ericales</taxon>
        <taxon>Ericaceae</taxon>
        <taxon>Ericoideae</taxon>
        <taxon>Rhodoreae</taxon>
        <taxon>Rhododendron</taxon>
    </lineage>
</organism>
<evidence type="ECO:0000256" key="1">
    <source>
        <dbReference type="ARBA" id="ARBA00022729"/>
    </source>
</evidence>
<dbReference type="Pfam" id="PF01657">
    <property type="entry name" value="Stress-antifung"/>
    <property type="match status" value="1"/>
</dbReference>
<sequence length="186" mass="20239">MANLPHKMPRKALFVHSICLLSLIPIIEGADPTFSYIECPDTTLSTTSTYAPNSTYQANLNTLFSVLSSNSNNASNGFYSFTAGRSPPNIAYGLFLCRGDVATAACRDCVEYATGDVIERCPWSKGATIWYDECMLRYSNASLDMAVSFVDGGGGVISKLQNVTNASRLHEVLGEVLRTLLYIDII</sequence>
<dbReference type="PANTHER" id="PTHR32099">
    <property type="entry name" value="CYSTEINE-RICH REPEAT SECRETORY PROTEIN"/>
    <property type="match status" value="1"/>
</dbReference>
<evidence type="ECO:0000313" key="5">
    <source>
        <dbReference type="EMBL" id="KAE9460347.1"/>
    </source>
</evidence>
<evidence type="ECO:0000256" key="3">
    <source>
        <dbReference type="SAM" id="SignalP"/>
    </source>
</evidence>
<feature type="non-terminal residue" evidence="5">
    <location>
        <position position="1"/>
    </location>
</feature>
<keyword evidence="1 3" id="KW-0732">Signal</keyword>
<feature type="signal peptide" evidence="3">
    <location>
        <begin position="1"/>
        <end position="29"/>
    </location>
</feature>
<protein>
    <recommendedName>
        <fullName evidence="4">Gnk2-homologous domain-containing protein</fullName>
    </recommendedName>
</protein>
<evidence type="ECO:0000256" key="2">
    <source>
        <dbReference type="ARBA" id="ARBA00022737"/>
    </source>
</evidence>
<gene>
    <name evidence="5" type="ORF">C3L33_07749</name>
</gene>
<feature type="domain" description="Gnk2-homologous" evidence="4">
    <location>
        <begin position="38"/>
        <end position="143"/>
    </location>
</feature>
<dbReference type="CDD" id="cd23509">
    <property type="entry name" value="Gnk2-like"/>
    <property type="match status" value="1"/>
</dbReference>
<dbReference type="OrthoDB" id="4062651at2759"/>
<feature type="chain" id="PRO_5025647487" description="Gnk2-homologous domain-containing protein" evidence="3">
    <location>
        <begin position="30"/>
        <end position="186"/>
    </location>
</feature>
<dbReference type="AlphaFoldDB" id="A0A6A4M0S4"/>
<dbReference type="PANTHER" id="PTHR32099:SF42">
    <property type="entry name" value="CYSTEINE-RICH RECEPTOR-LIKE PROTEIN KINASE 9-RELATED"/>
    <property type="match status" value="1"/>
</dbReference>
<dbReference type="EMBL" id="QEFC01001021">
    <property type="protein sequence ID" value="KAE9460347.1"/>
    <property type="molecule type" value="Genomic_DNA"/>
</dbReference>
<keyword evidence="2" id="KW-0677">Repeat</keyword>
<name>A0A6A4M0S4_9ERIC</name>
<reference evidence="5" key="1">
    <citation type="journal article" date="2019" name="Genome Biol. Evol.">
        <title>The Rhododendron genome and chromosomal organization provide insight into shared whole-genome duplications across the heath family (Ericaceae).</title>
        <authorList>
            <person name="Soza V.L."/>
            <person name="Lindsley D."/>
            <person name="Waalkes A."/>
            <person name="Ramage E."/>
            <person name="Patwardhan R.P."/>
            <person name="Burton J.N."/>
            <person name="Adey A."/>
            <person name="Kumar A."/>
            <person name="Qiu R."/>
            <person name="Shendure J."/>
            <person name="Hall B."/>
        </authorList>
    </citation>
    <scope>NUCLEOTIDE SEQUENCE</scope>
    <source>
        <strain evidence="5">RSF 1966-606</strain>
    </source>
</reference>
<evidence type="ECO:0000259" key="4">
    <source>
        <dbReference type="PROSITE" id="PS51473"/>
    </source>
</evidence>
<comment type="caution">
    <text evidence="5">The sequence shown here is derived from an EMBL/GenBank/DDBJ whole genome shotgun (WGS) entry which is preliminary data.</text>
</comment>
<dbReference type="PROSITE" id="PS51473">
    <property type="entry name" value="GNK2"/>
    <property type="match status" value="1"/>
</dbReference>
<dbReference type="FunFam" id="3.30.430.20:FF:000003">
    <property type="entry name" value="Cysteine-rich RLK (RECEPTOR-like protein kinase) 10"/>
    <property type="match status" value="1"/>
</dbReference>
<dbReference type="Gene3D" id="3.30.430.20">
    <property type="entry name" value="Gnk2 domain, C-X8-C-X2-C motif"/>
    <property type="match status" value="1"/>
</dbReference>
<dbReference type="InterPro" id="IPR038408">
    <property type="entry name" value="GNK2_sf"/>
</dbReference>
<proteinExistence type="predicted"/>
<dbReference type="InterPro" id="IPR002902">
    <property type="entry name" value="GNK2"/>
</dbReference>
<accession>A0A6A4M0S4</accession>